<organism evidence="6">
    <name type="scientific">Ascaris suum</name>
    <name type="common">Pig roundworm</name>
    <name type="synonym">Ascaris lumbricoides</name>
    <dbReference type="NCBI Taxonomy" id="6253"/>
    <lineage>
        <taxon>Eukaryota</taxon>
        <taxon>Metazoa</taxon>
        <taxon>Ecdysozoa</taxon>
        <taxon>Nematoda</taxon>
        <taxon>Chromadorea</taxon>
        <taxon>Rhabditida</taxon>
        <taxon>Spirurina</taxon>
        <taxon>Ascaridomorpha</taxon>
        <taxon>Ascaridoidea</taxon>
        <taxon>Ascarididae</taxon>
        <taxon>Ascaris</taxon>
    </lineage>
</organism>
<sequence>MMRWFIVMSLIASTSCFFFESSLNTKSLAVKGRLKCGNGPASNVKVVLFPKDTGSGPDPPEQLGTAVTDSEGKFRISGAISSEIPIDAVLKFYHSCNDQKPKRGLRKATVKIPDDYVTNVRVSLKTFDVGIINLELGFPGEERQKISR</sequence>
<evidence type="ECO:0000256" key="2">
    <source>
        <dbReference type="ARBA" id="ARBA00010112"/>
    </source>
</evidence>
<evidence type="ECO:0000256" key="3">
    <source>
        <dbReference type="ARBA" id="ARBA00022525"/>
    </source>
</evidence>
<evidence type="ECO:0000256" key="4">
    <source>
        <dbReference type="ARBA" id="ARBA00022729"/>
    </source>
</evidence>
<evidence type="ECO:0000313" key="6">
    <source>
        <dbReference type="EMBL" id="ADY47860.1"/>
    </source>
</evidence>
<dbReference type="InterPro" id="IPR001534">
    <property type="entry name" value="Transthyretin-like"/>
</dbReference>
<comment type="subcellular location">
    <subcellularLocation>
        <location evidence="1">Secreted</location>
    </subcellularLocation>
</comment>
<feature type="signal peptide" evidence="5">
    <location>
        <begin position="1"/>
        <end position="16"/>
    </location>
</feature>
<dbReference type="GO" id="GO:0009986">
    <property type="term" value="C:cell surface"/>
    <property type="evidence" value="ECO:0007669"/>
    <property type="project" value="InterPro"/>
</dbReference>
<dbReference type="Pfam" id="PF01060">
    <property type="entry name" value="TTR-52"/>
    <property type="match status" value="1"/>
</dbReference>
<dbReference type="AlphaFoldDB" id="F1LCK6"/>
<dbReference type="InterPro" id="IPR038479">
    <property type="entry name" value="Transthyretin-like_sf"/>
</dbReference>
<keyword evidence="3" id="KW-0964">Secreted</keyword>
<evidence type="ECO:0000256" key="5">
    <source>
        <dbReference type="SAM" id="SignalP"/>
    </source>
</evidence>
<name>F1LCK6_ASCSU</name>
<reference evidence="6" key="1">
    <citation type="journal article" date="2011" name="Genome Res.">
        <title>Deep small RNA sequencing from the nematode Ascaris reveals conservation, functional diversification, and novel developmental profiles.</title>
        <authorList>
            <person name="Wang J."/>
            <person name="Czech B."/>
            <person name="Crunk A."/>
            <person name="Wallace A."/>
            <person name="Mitreva M."/>
            <person name="Hannon G.J."/>
            <person name="Davis R.E."/>
        </authorList>
    </citation>
    <scope>NUCLEOTIDE SEQUENCE</scope>
</reference>
<dbReference type="Gene3D" id="2.60.40.3330">
    <property type="match status" value="1"/>
</dbReference>
<comment type="similarity">
    <text evidence="2">Belongs to the nematode transthyretin-like family.</text>
</comment>
<dbReference type="EMBL" id="JI177689">
    <property type="protein sequence ID" value="ADY47860.1"/>
    <property type="molecule type" value="mRNA"/>
</dbReference>
<dbReference type="PROSITE" id="PS51257">
    <property type="entry name" value="PROKAR_LIPOPROTEIN"/>
    <property type="match status" value="1"/>
</dbReference>
<feature type="chain" id="PRO_5003268514" evidence="5">
    <location>
        <begin position="17"/>
        <end position="148"/>
    </location>
</feature>
<dbReference type="GO" id="GO:0005576">
    <property type="term" value="C:extracellular region"/>
    <property type="evidence" value="ECO:0007669"/>
    <property type="project" value="UniProtKB-SubCell"/>
</dbReference>
<proteinExistence type="evidence at transcript level"/>
<accession>F1LCK6</accession>
<dbReference type="PANTHER" id="PTHR21700">
    <property type="entry name" value="TRANSTHYRETIN-LIKE FAMILY PROTEIN-RELATED"/>
    <property type="match status" value="1"/>
</dbReference>
<evidence type="ECO:0000256" key="1">
    <source>
        <dbReference type="ARBA" id="ARBA00004613"/>
    </source>
</evidence>
<keyword evidence="4 5" id="KW-0732">Signal</keyword>
<protein>
    <submittedName>
        <fullName evidence="6">Transthyretin-like protein 46</fullName>
    </submittedName>
</protein>